<evidence type="ECO:0000313" key="1">
    <source>
        <dbReference type="EMBL" id="KKK61576.1"/>
    </source>
</evidence>
<name>A0A0F8ZNT1_9ZZZZ</name>
<reference evidence="1" key="1">
    <citation type="journal article" date="2015" name="Nature">
        <title>Complex archaea that bridge the gap between prokaryotes and eukaryotes.</title>
        <authorList>
            <person name="Spang A."/>
            <person name="Saw J.H."/>
            <person name="Jorgensen S.L."/>
            <person name="Zaremba-Niedzwiedzka K."/>
            <person name="Martijn J."/>
            <person name="Lind A.E."/>
            <person name="van Eijk R."/>
            <person name="Schleper C."/>
            <person name="Guy L."/>
            <person name="Ettema T.J."/>
        </authorList>
    </citation>
    <scope>NUCLEOTIDE SEQUENCE</scope>
</reference>
<dbReference type="EMBL" id="LAZR01062409">
    <property type="protein sequence ID" value="KKK61576.1"/>
    <property type="molecule type" value="Genomic_DNA"/>
</dbReference>
<sequence>MLVFYITSMNTEKATLELTEKLLNGMKKAESYQFGEAIQQIRKFRTRQITLTELDSYLLFTPKKVKDAVYQIDEILTPHLKSIRGLIEPGFLPGGEYTSKMEKEDLEAVYQGVLKQARERKK</sequence>
<accession>A0A0F8ZNT1</accession>
<gene>
    <name evidence="1" type="ORF">LCGC14_3012960</name>
</gene>
<proteinExistence type="predicted"/>
<dbReference type="AlphaFoldDB" id="A0A0F8ZNT1"/>
<organism evidence="1">
    <name type="scientific">marine sediment metagenome</name>
    <dbReference type="NCBI Taxonomy" id="412755"/>
    <lineage>
        <taxon>unclassified sequences</taxon>
        <taxon>metagenomes</taxon>
        <taxon>ecological metagenomes</taxon>
    </lineage>
</organism>
<comment type="caution">
    <text evidence="1">The sequence shown here is derived from an EMBL/GenBank/DDBJ whole genome shotgun (WGS) entry which is preliminary data.</text>
</comment>
<protein>
    <submittedName>
        <fullName evidence="1">Uncharacterized protein</fullName>
    </submittedName>
</protein>